<protein>
    <recommendedName>
        <fullName evidence="8">L-2-hydroxyglutarate dehydrogenase, mitochondrial</fullName>
        <ecNumber evidence="7">1.1.99.2</ecNumber>
    </recommendedName>
</protein>
<dbReference type="InterPro" id="IPR006076">
    <property type="entry name" value="FAD-dep_OxRdtase"/>
</dbReference>
<dbReference type="OrthoDB" id="498204at2759"/>
<evidence type="ECO:0000256" key="7">
    <source>
        <dbReference type="ARBA" id="ARBA00038878"/>
    </source>
</evidence>
<evidence type="ECO:0000256" key="3">
    <source>
        <dbReference type="ARBA" id="ARBA00022827"/>
    </source>
</evidence>
<evidence type="ECO:0000256" key="2">
    <source>
        <dbReference type="ARBA" id="ARBA00022630"/>
    </source>
</evidence>
<dbReference type="EMBL" id="GG738934">
    <property type="protein sequence ID" value="EFC36265.1"/>
    <property type="molecule type" value="Genomic_DNA"/>
</dbReference>
<dbReference type="InterPro" id="IPR036188">
    <property type="entry name" value="FAD/NAD-bd_sf"/>
</dbReference>
<dbReference type="STRING" id="5762.D2W3W0"/>
<keyword evidence="3" id="KW-0274">FAD</keyword>
<dbReference type="Pfam" id="PF01266">
    <property type="entry name" value="DAO"/>
    <property type="match status" value="1"/>
</dbReference>
<dbReference type="KEGG" id="ngr:NAEGRDRAFT_54499"/>
<evidence type="ECO:0000256" key="1">
    <source>
        <dbReference type="ARBA" id="ARBA00001974"/>
    </source>
</evidence>
<feature type="domain" description="FAD dependent oxidoreductase" evidence="9">
    <location>
        <begin position="38"/>
        <end position="472"/>
    </location>
</feature>
<accession>D2W3W0</accession>
<dbReference type="InParanoid" id="D2W3W0"/>
<dbReference type="PANTHER" id="PTHR43104">
    <property type="entry name" value="L-2-HYDROXYGLUTARATE DEHYDROGENASE, MITOCHONDRIAL"/>
    <property type="match status" value="1"/>
</dbReference>
<evidence type="ECO:0000313" key="10">
    <source>
        <dbReference type="EMBL" id="EFC36265.1"/>
    </source>
</evidence>
<gene>
    <name evidence="10" type="ORF">NAEGRDRAFT_54499</name>
</gene>
<dbReference type="PANTHER" id="PTHR43104:SF4">
    <property type="entry name" value="L-2-HYDROXYGLUTARATE DEHYDROGENASE, MITOCHONDRIAL"/>
    <property type="match status" value="1"/>
</dbReference>
<dbReference type="EC" id="1.1.99.2" evidence="7"/>
<sequence>MSSRFPFKHQQEFNFSFSSSTFSSSPSNSIETIRVENLVIGSGVVGLAIAARLSREANNSKSSSVSKSDYQTLVVERNSFIGMETSARNSEVIHAGLYYEPESLKTKLCIRGNSLLYDFCEEFNIPYRNIGKFIVANSSNDHDVEYLNSMKRKSNENFEKYDERGRMKKLVFISKEELNEKEPNVKSDVALYSQSTGIVCSATLMSRLLEMIQSSENSTFINNTKVHNIYQYNNNFLVELCCIGQHGQIDRVNVIADNIVNSAGLDSERIAELAYSDFTNGMNLPEQYHLHYFKGHYFKYRASHQIKHLIYPVPPDSKGLVHGLGTHSTLDLNGNLKFGPDSNYIGKARDLFPEQYSKQMVGDANMDTLSYRLYPHYKIDNVNNVRGQAFFQSISNYMTGLSLENLHADYVGIRPKLQKPGDKFRDFIIETLSDALPNNSKTPTLSKQFINLIGIESPGLTSSLAIANHVANNLLNISMRNNF</sequence>
<keyword evidence="4" id="KW-0560">Oxidoreductase</keyword>
<evidence type="ECO:0000259" key="9">
    <source>
        <dbReference type="Pfam" id="PF01266"/>
    </source>
</evidence>
<comment type="similarity">
    <text evidence="6">Belongs to the L2HGDH family.</text>
</comment>
<dbReference type="GO" id="GO:0047545">
    <property type="term" value="F:(S)-2-hydroxyglutarate dehydrogenase activity"/>
    <property type="evidence" value="ECO:0007669"/>
    <property type="project" value="UniProtKB-EC"/>
</dbReference>
<dbReference type="Gene3D" id="3.50.50.60">
    <property type="entry name" value="FAD/NAD(P)-binding domain"/>
    <property type="match status" value="1"/>
</dbReference>
<dbReference type="AlphaFoldDB" id="D2W3W0"/>
<evidence type="ECO:0000256" key="5">
    <source>
        <dbReference type="ARBA" id="ARBA00036066"/>
    </source>
</evidence>
<dbReference type="RefSeq" id="XP_002669009.1">
    <property type="nucleotide sequence ID" value="XM_002668963.1"/>
</dbReference>
<dbReference type="GeneID" id="8862031"/>
<evidence type="ECO:0000313" key="11">
    <source>
        <dbReference type="Proteomes" id="UP000006671"/>
    </source>
</evidence>
<comment type="catalytic activity">
    <reaction evidence="5">
        <text>(S)-2-hydroxyglutarate + A = 2-oxoglutarate + AH2</text>
        <dbReference type="Rhea" id="RHEA:21252"/>
        <dbReference type="ChEBI" id="CHEBI:13193"/>
        <dbReference type="ChEBI" id="CHEBI:16782"/>
        <dbReference type="ChEBI" id="CHEBI:16810"/>
        <dbReference type="ChEBI" id="CHEBI:17499"/>
        <dbReference type="EC" id="1.1.99.2"/>
    </reaction>
</comment>
<evidence type="ECO:0000256" key="4">
    <source>
        <dbReference type="ARBA" id="ARBA00023002"/>
    </source>
</evidence>
<organism evidence="11">
    <name type="scientific">Naegleria gruberi</name>
    <name type="common">Amoeba</name>
    <dbReference type="NCBI Taxonomy" id="5762"/>
    <lineage>
        <taxon>Eukaryota</taxon>
        <taxon>Discoba</taxon>
        <taxon>Heterolobosea</taxon>
        <taxon>Tetramitia</taxon>
        <taxon>Eutetramitia</taxon>
        <taxon>Vahlkampfiidae</taxon>
        <taxon>Naegleria</taxon>
    </lineage>
</organism>
<keyword evidence="11" id="KW-1185">Reference proteome</keyword>
<dbReference type="SUPFAM" id="SSF51905">
    <property type="entry name" value="FAD/NAD(P)-binding domain"/>
    <property type="match status" value="1"/>
</dbReference>
<dbReference type="VEuPathDB" id="AmoebaDB:NAEGRDRAFT_54499"/>
<comment type="cofactor">
    <cofactor evidence="1">
        <name>FAD</name>
        <dbReference type="ChEBI" id="CHEBI:57692"/>
    </cofactor>
</comment>
<dbReference type="OMA" id="GVHFTRM"/>
<evidence type="ECO:0000256" key="8">
    <source>
        <dbReference type="ARBA" id="ARBA00041137"/>
    </source>
</evidence>
<dbReference type="Gene3D" id="3.30.9.10">
    <property type="entry name" value="D-Amino Acid Oxidase, subunit A, domain 2"/>
    <property type="match status" value="1"/>
</dbReference>
<dbReference type="eggNOG" id="KOG2665">
    <property type="taxonomic scope" value="Eukaryota"/>
</dbReference>
<name>D2W3W0_NAEGR</name>
<proteinExistence type="inferred from homology"/>
<reference evidence="10 11" key="1">
    <citation type="journal article" date="2010" name="Cell">
        <title>The genome of Naegleria gruberi illuminates early eukaryotic versatility.</title>
        <authorList>
            <person name="Fritz-Laylin L.K."/>
            <person name="Prochnik S.E."/>
            <person name="Ginger M.L."/>
            <person name="Dacks J.B."/>
            <person name="Carpenter M.L."/>
            <person name="Field M.C."/>
            <person name="Kuo A."/>
            <person name="Paredez A."/>
            <person name="Chapman J."/>
            <person name="Pham J."/>
            <person name="Shu S."/>
            <person name="Neupane R."/>
            <person name="Cipriano M."/>
            <person name="Mancuso J."/>
            <person name="Tu H."/>
            <person name="Salamov A."/>
            <person name="Lindquist E."/>
            <person name="Shapiro H."/>
            <person name="Lucas S."/>
            <person name="Grigoriev I.V."/>
            <person name="Cande W.Z."/>
            <person name="Fulton C."/>
            <person name="Rokhsar D.S."/>
            <person name="Dawson S.C."/>
        </authorList>
    </citation>
    <scope>NUCLEOTIDE SEQUENCE [LARGE SCALE GENOMIC DNA]</scope>
    <source>
        <strain evidence="10 11">NEG-M</strain>
    </source>
</reference>
<keyword evidence="2" id="KW-0285">Flavoprotein</keyword>
<evidence type="ECO:0000256" key="6">
    <source>
        <dbReference type="ARBA" id="ARBA00037941"/>
    </source>
</evidence>
<dbReference type="Proteomes" id="UP000006671">
    <property type="component" value="Unassembled WGS sequence"/>
</dbReference>